<dbReference type="InterPro" id="IPR057352">
    <property type="entry name" value="TPR_TmcB/C"/>
</dbReference>
<protein>
    <recommendedName>
        <fullName evidence="3">PAS domain-containing protein</fullName>
    </recommendedName>
</protein>
<keyword evidence="2" id="KW-0472">Membrane</keyword>
<feature type="region of interest" description="Disordered" evidence="1">
    <location>
        <begin position="930"/>
        <end position="994"/>
    </location>
</feature>
<accession>A0A8J4EX70</accession>
<sequence length="2020" mass="216584">MFVRQQEASQQAAGSYASGGASMDLLAYVEYQRKQRMVVRLHREALQAMCNFWKMLDSSRVSFTLLSKALAKIETSVSQAQTAYRVVLENYGNNPKLVRLYGKFLLTIKNDPWRASEYFGEADRLQEMQNGDAGGGPLLPDGTPLGRMDEIATAVLVISANGDVQMANRQSHLLFGYKRGTLEGKPLATLLAPHYARWLSDQLAYLADCTEGLILAAVAAYDHAQQSPQQQQRQQQQQQQQQLDGGISTFCETVVGMHSDRLAFPMKLALRKASGVAEDSTFIAMMEVMPAMKGVASLWVSNNGTIVACDPQFVMAFGWKPQEVNGVMLTTLMAFQNLDSASSTPTALGLEPQKQRSDMPTPAEAAAPAQSLFISPTEAVNRLLRLAVCNSEATGEGLRCLIAHKYSNTSLQCTACVQDSGALDSSVYTVRIAVGNAASTGQDMLVVNRKGAIVHASADVLIHLTGIAEGSGGVSQQPRGVSFLRPKKDGPNSLQPAAAGALVPAVSVMGVEQLEGFTLCDLMPSPWKEMHYKYLRGTTALTPASRNLWSCRKEGLVGPTMEMRNTNGKPLFMRVSVSTTDTSVEINHVIQMSLSSLEAALGERRLRLQISEEGMISSVQEGPAAGLLGLNCSQLRGRPFWDLIDWSRYAESGGLPATGPLMFAALVKREILDPGTSWRVQVSPPVRMVSEAAGNVSELMALARSSMKKTAILQVHIEVPTEVDAAVGAGPAIFVDLWCQNSVSGVLEVDGVGRIRAILEERIRPAGLLFGVATQSLVGSQLGEFVAMPAGRTKPADLLFSNGAKKSSLKTTTVETSVKVGPVHVLQAAHADGLPNMLDVQVVGKTGSNSNMYVLLRPHTAPMLPTAGVPSSPTTTTRPPAAGVAFGAVTTTGGTTVAGSYLQHRASNASASKLPAKALAYHAAADIDGRKSPDSLSTGGGVVAVSTPPEHPLKRRCETALPADGNNGSEPLVPPSSLLDPLSLPPPPPPPDGLAGLGGGLPLPVVVPTAVVKALGPPPMDSREKLACMVKSVQGSRQATASDRTALGGGEAAPIAAPLPAAAEVQSVNGDADADDAAPPKVVLNDKERISTWVASKGAFYQNSVLADGGGGKGDDDGRKRLDSIDGLPENLGPRELKAIFRSVSGGGGGGGGSDDDDPDEPSLKTTAEDALGSGTHNWAWRRQEANGGPCLAEDDAGSEGGQSALSGQSGDGGADYKRGKRFRKLMKLMDSGQTQQVQQRYRLHALVTVALLAVVHIVCFAMTIHSIRTKRDSMLQLGRSGQAQRYMHQILTDVRSLDMISKNKSHPNLYNATEADAEFFVKRIAKSADEVQVRIKNILDSHHTATTNVRDLLFFTTRTVWDGKEDNGTDKFANITVWDFCTRFYAMAKEVQQHGMDWVHNHVDIVGNTTAGQFLIRSGPDLWKASRKVLDGLLYVAVDDAQWVDNLQIVFLCVEGAAITSVAACYLAYLLKEVSEQRYKLYSTFMHIPLGLTRALASQNTTLTVDEEDDEDDSNDGDEKGSYVEDNEEIGGDESPLKHKRRAMLAVSDNNNNRNPSLEGYSNALGFGRDALPTSPKSGAADGAFLSTNYRRNSRSFKAHHSHGHHSSSIPIVGVGAKSKISSGSALRHFARRLHGMLSRMGARIVPLHNGSEGALEARRQLKYDSHETRMLLMPFITWSALVITIYVVAVSKMSGIVEVLAVHSVVNFIAARTYRAVFYCQELAAVVDKTELPEARAAVAAVWKVVQDAWYTLQLGSDAYKAIGPNTERFPLVKRGLASSSGVLSYIFYGNGQCHRVPESRPCPGPEYRFYLSIRAGLDSMMHQFMMHVDAMGSSKVPDVPGLGDANLDFIYNVGTKDLMDGTVEIQEAHSHIVMSLFDDLLILHVILLILFWAIFASFLIFLLNPLLKRISRERRRVAELMSQLPLELDVERLVARALGAVSNGGTPVAGAGGSIGSAAAGSVKANQQGGGETGTNSLTLDATADAVTKWKSIIRAASSQLVKGQTNGSVHSSRRGL</sequence>
<evidence type="ECO:0000256" key="1">
    <source>
        <dbReference type="SAM" id="MobiDB-lite"/>
    </source>
</evidence>
<keyword evidence="5" id="KW-1185">Reference proteome</keyword>
<feature type="compositionally biased region" description="Acidic residues" evidence="1">
    <location>
        <begin position="1506"/>
        <end position="1517"/>
    </location>
</feature>
<keyword evidence="2" id="KW-1133">Transmembrane helix</keyword>
<dbReference type="InterPro" id="IPR052994">
    <property type="entry name" value="Tiny_macrocysts_regulators"/>
</dbReference>
<dbReference type="SMART" id="SM00091">
    <property type="entry name" value="PAS"/>
    <property type="match status" value="2"/>
</dbReference>
<feature type="domain" description="PAS" evidence="3">
    <location>
        <begin position="148"/>
        <end position="193"/>
    </location>
</feature>
<feature type="transmembrane region" description="Helical" evidence="2">
    <location>
        <begin position="1244"/>
        <end position="1265"/>
    </location>
</feature>
<dbReference type="PANTHER" id="PTHR31600:SF2">
    <property type="entry name" value="GAMETE ENRICHED GENE 10 PROTEIN-RELATED"/>
    <property type="match status" value="1"/>
</dbReference>
<evidence type="ECO:0000259" key="3">
    <source>
        <dbReference type="PROSITE" id="PS50112"/>
    </source>
</evidence>
<dbReference type="Proteomes" id="UP000747399">
    <property type="component" value="Unassembled WGS sequence"/>
</dbReference>
<feature type="region of interest" description="Disordered" evidence="1">
    <location>
        <begin position="1104"/>
        <end position="1217"/>
    </location>
</feature>
<proteinExistence type="predicted"/>
<reference evidence="4" key="1">
    <citation type="journal article" date="2021" name="Proc. Natl. Acad. Sci. U.S.A.">
        <title>Three genomes in the algal genus Volvox reveal the fate of a haploid sex-determining region after a transition to homothallism.</title>
        <authorList>
            <person name="Yamamoto K."/>
            <person name="Hamaji T."/>
            <person name="Kawai-Toyooka H."/>
            <person name="Matsuzaki R."/>
            <person name="Takahashi F."/>
            <person name="Nishimura Y."/>
            <person name="Kawachi M."/>
            <person name="Noguchi H."/>
            <person name="Minakuchi Y."/>
            <person name="Umen J.G."/>
            <person name="Toyoda A."/>
            <person name="Nozaki H."/>
        </authorList>
    </citation>
    <scope>NUCLEOTIDE SEQUENCE</scope>
    <source>
        <strain evidence="4">NIES-3780</strain>
    </source>
</reference>
<dbReference type="CDD" id="cd00130">
    <property type="entry name" value="PAS"/>
    <property type="match status" value="1"/>
</dbReference>
<dbReference type="EMBL" id="BNCO01000009">
    <property type="protein sequence ID" value="GIL50720.1"/>
    <property type="molecule type" value="Genomic_DNA"/>
</dbReference>
<evidence type="ECO:0000313" key="4">
    <source>
        <dbReference type="EMBL" id="GIL50720.1"/>
    </source>
</evidence>
<feature type="region of interest" description="Disordered" evidence="1">
    <location>
        <begin position="342"/>
        <end position="361"/>
    </location>
</feature>
<organism evidence="4 5">
    <name type="scientific">Volvox africanus</name>
    <dbReference type="NCBI Taxonomy" id="51714"/>
    <lineage>
        <taxon>Eukaryota</taxon>
        <taxon>Viridiplantae</taxon>
        <taxon>Chlorophyta</taxon>
        <taxon>core chlorophytes</taxon>
        <taxon>Chlorophyceae</taxon>
        <taxon>CS clade</taxon>
        <taxon>Chlamydomonadales</taxon>
        <taxon>Volvocaceae</taxon>
        <taxon>Volvox</taxon>
    </lineage>
</organism>
<feature type="region of interest" description="Disordered" evidence="1">
    <location>
        <begin position="1504"/>
        <end position="1540"/>
    </location>
</feature>
<evidence type="ECO:0000313" key="5">
    <source>
        <dbReference type="Proteomes" id="UP000747399"/>
    </source>
</evidence>
<feature type="compositionally biased region" description="Basic and acidic residues" evidence="1">
    <location>
        <begin position="1113"/>
        <end position="1124"/>
    </location>
</feature>
<feature type="compositionally biased region" description="Pro residues" evidence="1">
    <location>
        <begin position="983"/>
        <end position="992"/>
    </location>
</feature>
<gene>
    <name evidence="4" type="ORF">Vafri_6876</name>
</gene>
<dbReference type="PROSITE" id="PS50112">
    <property type="entry name" value="PAS"/>
    <property type="match status" value="1"/>
</dbReference>
<dbReference type="InterPro" id="IPR000014">
    <property type="entry name" value="PAS"/>
</dbReference>
<comment type="caution">
    <text evidence="4">The sequence shown here is derived from an EMBL/GenBank/DDBJ whole genome shotgun (WGS) entry which is preliminary data.</text>
</comment>
<dbReference type="Gene3D" id="3.30.450.20">
    <property type="entry name" value="PAS domain"/>
    <property type="match status" value="1"/>
</dbReference>
<dbReference type="Pfam" id="PF25474">
    <property type="entry name" value="TPR_TmcB"/>
    <property type="match status" value="1"/>
</dbReference>
<feature type="transmembrane region" description="Helical" evidence="2">
    <location>
        <begin position="1884"/>
        <end position="1910"/>
    </location>
</feature>
<dbReference type="PANTHER" id="PTHR31600">
    <property type="entry name" value="TINY MACROCYSTS PROTEIN B-RELATED"/>
    <property type="match status" value="1"/>
</dbReference>
<feature type="transmembrane region" description="Helical" evidence="2">
    <location>
        <begin position="1672"/>
        <end position="1691"/>
    </location>
</feature>
<keyword evidence="2" id="KW-0812">Transmembrane</keyword>
<evidence type="ECO:0000256" key="2">
    <source>
        <dbReference type="SAM" id="Phobius"/>
    </source>
</evidence>
<name>A0A8J4EX70_9CHLO</name>